<comment type="caution">
    <text evidence="1">The sequence shown here is derived from an EMBL/GenBank/DDBJ whole genome shotgun (WGS) entry which is preliminary data.</text>
</comment>
<proteinExistence type="predicted"/>
<evidence type="ECO:0000313" key="1">
    <source>
        <dbReference type="EMBL" id="KAE8969222.1"/>
    </source>
</evidence>
<organism evidence="1 2">
    <name type="scientific">Phytophthora rubi</name>
    <dbReference type="NCBI Taxonomy" id="129364"/>
    <lineage>
        <taxon>Eukaryota</taxon>
        <taxon>Sar</taxon>
        <taxon>Stramenopiles</taxon>
        <taxon>Oomycota</taxon>
        <taxon>Peronosporomycetes</taxon>
        <taxon>Peronosporales</taxon>
        <taxon>Peronosporaceae</taxon>
        <taxon>Phytophthora</taxon>
    </lineage>
</organism>
<name>A0A6A3HJV5_9STRA</name>
<evidence type="ECO:0000313" key="2">
    <source>
        <dbReference type="Proteomes" id="UP000429607"/>
    </source>
</evidence>
<protein>
    <submittedName>
        <fullName evidence="1">Uncharacterized protein</fullName>
    </submittedName>
</protein>
<dbReference type="EMBL" id="QXFV01004512">
    <property type="protein sequence ID" value="KAE8969222.1"/>
    <property type="molecule type" value="Genomic_DNA"/>
</dbReference>
<gene>
    <name evidence="1" type="ORF">PR001_g27564</name>
</gene>
<dbReference type="Proteomes" id="UP000429607">
    <property type="component" value="Unassembled WGS sequence"/>
</dbReference>
<accession>A0A6A3HJV5</accession>
<sequence>MASVCCFAVPVCSSSTSAGKAPSWAILAPRLPSEANFASTRTPTSFWVSLSVRIIPTRRGIAPF</sequence>
<dbReference type="AlphaFoldDB" id="A0A6A3HJV5"/>
<reference evidence="1 2" key="1">
    <citation type="submission" date="2018-09" db="EMBL/GenBank/DDBJ databases">
        <title>Genomic investigation of the strawberry pathogen Phytophthora fragariae indicates pathogenicity is determined by transcriptional variation in three key races.</title>
        <authorList>
            <person name="Adams T.M."/>
            <person name="Armitage A.D."/>
            <person name="Sobczyk M.K."/>
            <person name="Bates H.J."/>
            <person name="Dunwell J.M."/>
            <person name="Nellist C.F."/>
            <person name="Harrison R.J."/>
        </authorList>
    </citation>
    <scope>NUCLEOTIDE SEQUENCE [LARGE SCALE GENOMIC DNA]</scope>
    <source>
        <strain evidence="1 2">SCRP249</strain>
    </source>
</reference>